<evidence type="ECO:0000313" key="4">
    <source>
        <dbReference type="Proteomes" id="UP000237381"/>
    </source>
</evidence>
<dbReference type="SUPFAM" id="SSF53300">
    <property type="entry name" value="vWA-like"/>
    <property type="match status" value="1"/>
</dbReference>
<evidence type="ECO:0000313" key="3">
    <source>
        <dbReference type="EMBL" id="POR51685.1"/>
    </source>
</evidence>
<accession>A0A2S4MAL1</accession>
<dbReference type="InterPro" id="IPR002035">
    <property type="entry name" value="VWF_A"/>
</dbReference>
<keyword evidence="4" id="KW-1185">Reference proteome</keyword>
<evidence type="ECO:0000256" key="1">
    <source>
        <dbReference type="SAM" id="Phobius"/>
    </source>
</evidence>
<feature type="transmembrane region" description="Helical" evidence="1">
    <location>
        <begin position="20"/>
        <end position="44"/>
    </location>
</feature>
<reference evidence="3 4" key="1">
    <citation type="submission" date="2018-01" db="EMBL/GenBank/DDBJ databases">
        <title>Genomic Encyclopedia of Type Strains, Phase III (KMG-III): the genomes of soil and plant-associated and newly described type strains.</title>
        <authorList>
            <person name="Whitman W."/>
        </authorList>
    </citation>
    <scope>NUCLEOTIDE SEQUENCE [LARGE SCALE GENOMIC DNA]</scope>
    <source>
        <strain evidence="3 4">JCM 18070</strain>
    </source>
</reference>
<dbReference type="Pfam" id="PF13400">
    <property type="entry name" value="Tad"/>
    <property type="match status" value="1"/>
</dbReference>
<keyword evidence="1" id="KW-1133">Transmembrane helix</keyword>
<sequence length="455" mass="45371">MNRYLGRHSGRKAQRGAVSVMVALSLIVLLGFAALSVDIGYIAFSQRRLQAGTDAAAMAGAMDLWKSASATAFADARAYAAGQGNNTMPNGVTVTSTTVQGLALSGSSVPLPASQAVSTYNGIQVMQQANVPLFFARIFGINSKTISATSRAGAGFGAAPYNVMIVLDTTRSMATTTDSHCKNSSGVTLTRLACAEAGALQLLAGLSLAGDNVGLMVFPPISPSSSGYSFSCSSTEPGVVSTGQNGYSAVGASGSNATYQISPLGGGYLSGGQLSTASGVVQALGGASSKCGGISAPGGLGTFYAQAIASANAALTSFSRGQNPAGKNAIVLLSDGIATATTAQLGNVYGKSGGSSYVYGSECQAAINVASTAKSSGTTVYTVAYLGGESASAPSCGDGADTLTACGTMQSIATSQADFYSDTCTNASSTQSLNQIFSSIAYSLTKARLIPPNAT</sequence>
<keyword evidence="1" id="KW-0472">Membrane</keyword>
<dbReference type="Proteomes" id="UP000237381">
    <property type="component" value="Unassembled WGS sequence"/>
</dbReference>
<evidence type="ECO:0000259" key="2">
    <source>
        <dbReference type="PROSITE" id="PS50234"/>
    </source>
</evidence>
<name>A0A2S4MAL1_9BURK</name>
<gene>
    <name evidence="3" type="ORF">B0G62_106219</name>
</gene>
<keyword evidence="1" id="KW-0812">Transmembrane</keyword>
<dbReference type="InterPro" id="IPR028087">
    <property type="entry name" value="Tad_N"/>
</dbReference>
<protein>
    <submittedName>
        <fullName evidence="3">Putative Flp pilus-assembly TadE/G-like protein</fullName>
    </submittedName>
</protein>
<organism evidence="3 4">
    <name type="scientific">Paraburkholderia eburnea</name>
    <dbReference type="NCBI Taxonomy" id="1189126"/>
    <lineage>
        <taxon>Bacteria</taxon>
        <taxon>Pseudomonadati</taxon>
        <taxon>Pseudomonadota</taxon>
        <taxon>Betaproteobacteria</taxon>
        <taxon>Burkholderiales</taxon>
        <taxon>Burkholderiaceae</taxon>
        <taxon>Paraburkholderia</taxon>
    </lineage>
</organism>
<dbReference type="RefSeq" id="WP_167401254.1">
    <property type="nucleotide sequence ID" value="NZ_PQGA01000006.1"/>
</dbReference>
<dbReference type="Gene3D" id="3.40.50.410">
    <property type="entry name" value="von Willebrand factor, type A domain"/>
    <property type="match status" value="1"/>
</dbReference>
<proteinExistence type="predicted"/>
<dbReference type="AlphaFoldDB" id="A0A2S4MAL1"/>
<feature type="domain" description="VWFA" evidence="2">
    <location>
        <begin position="162"/>
        <end position="440"/>
    </location>
</feature>
<dbReference type="InterPro" id="IPR036465">
    <property type="entry name" value="vWFA_dom_sf"/>
</dbReference>
<dbReference type="PROSITE" id="PS50234">
    <property type="entry name" value="VWFA"/>
    <property type="match status" value="1"/>
</dbReference>
<dbReference type="EMBL" id="PQGA01000006">
    <property type="protein sequence ID" value="POR51685.1"/>
    <property type="molecule type" value="Genomic_DNA"/>
</dbReference>
<comment type="caution">
    <text evidence="3">The sequence shown here is derived from an EMBL/GenBank/DDBJ whole genome shotgun (WGS) entry which is preliminary data.</text>
</comment>